<proteinExistence type="predicted"/>
<feature type="chain" id="PRO_5045241116" evidence="1">
    <location>
        <begin position="21"/>
        <end position="172"/>
    </location>
</feature>
<accession>A0ABQ3CY94</accession>
<dbReference type="EMBL" id="BMZF01000002">
    <property type="protein sequence ID" value="GHA49016.1"/>
    <property type="molecule type" value="Genomic_DNA"/>
</dbReference>
<sequence>MKPIILLACAGMMVAQSAHALSCMRPNIARSFNDFAASDDTYVLGFGKITATQKIVNPNKGKDGTAQHESYSVQASFSGRFMGDAGWGDPKTLPVNVQVQCLSVWCGGFPTDDQDAIAYFQKTSTGYVLQMGPCGGHYKASPTLQEQRILKSCFRNKKCSNSQIEKLGGTYR</sequence>
<reference evidence="3" key="1">
    <citation type="journal article" date="2019" name="Int. J. Syst. Evol. Microbiol.">
        <title>The Global Catalogue of Microorganisms (GCM) 10K type strain sequencing project: providing services to taxonomists for standard genome sequencing and annotation.</title>
        <authorList>
            <consortium name="The Broad Institute Genomics Platform"/>
            <consortium name="The Broad Institute Genome Sequencing Center for Infectious Disease"/>
            <person name="Wu L."/>
            <person name="Ma J."/>
        </authorList>
    </citation>
    <scope>NUCLEOTIDE SEQUENCE [LARGE SCALE GENOMIC DNA]</scope>
    <source>
        <strain evidence="3">KCTC 32465</strain>
    </source>
</reference>
<keyword evidence="3" id="KW-1185">Reference proteome</keyword>
<gene>
    <name evidence="2" type="ORF">GCM10008927_12710</name>
</gene>
<name>A0ABQ3CY94_9RHOB</name>
<evidence type="ECO:0000256" key="1">
    <source>
        <dbReference type="SAM" id="SignalP"/>
    </source>
</evidence>
<feature type="signal peptide" evidence="1">
    <location>
        <begin position="1"/>
        <end position="20"/>
    </location>
</feature>
<dbReference type="RefSeq" id="WP_189639751.1">
    <property type="nucleotide sequence ID" value="NZ_BMZF01000002.1"/>
</dbReference>
<evidence type="ECO:0000313" key="3">
    <source>
        <dbReference type="Proteomes" id="UP000634455"/>
    </source>
</evidence>
<evidence type="ECO:0000313" key="2">
    <source>
        <dbReference type="EMBL" id="GHA49016.1"/>
    </source>
</evidence>
<organism evidence="2 3">
    <name type="scientific">Paramylibacter ulvae</name>
    <dbReference type="NCBI Taxonomy" id="1651968"/>
    <lineage>
        <taxon>Bacteria</taxon>
        <taxon>Pseudomonadati</taxon>
        <taxon>Pseudomonadota</taxon>
        <taxon>Alphaproteobacteria</taxon>
        <taxon>Rhodobacterales</taxon>
        <taxon>Paracoccaceae</taxon>
        <taxon>Paramylibacter</taxon>
    </lineage>
</organism>
<keyword evidence="1" id="KW-0732">Signal</keyword>
<dbReference type="Proteomes" id="UP000634455">
    <property type="component" value="Unassembled WGS sequence"/>
</dbReference>
<protein>
    <submittedName>
        <fullName evidence="2">Uncharacterized protein</fullName>
    </submittedName>
</protein>
<comment type="caution">
    <text evidence="2">The sequence shown here is derived from an EMBL/GenBank/DDBJ whole genome shotgun (WGS) entry which is preliminary data.</text>
</comment>